<dbReference type="PROSITE" id="PS51257">
    <property type="entry name" value="PROKAR_LIPOPROTEIN"/>
    <property type="match status" value="1"/>
</dbReference>
<dbReference type="GO" id="GO:0003755">
    <property type="term" value="F:peptidyl-prolyl cis-trans isomerase activity"/>
    <property type="evidence" value="ECO:0007669"/>
    <property type="project" value="UniProtKB-KW"/>
</dbReference>
<organism evidence="4 5">
    <name type="scientific">Eiseniibacteriota bacterium</name>
    <dbReference type="NCBI Taxonomy" id="2212470"/>
    <lineage>
        <taxon>Bacteria</taxon>
        <taxon>Candidatus Eiseniibacteriota</taxon>
    </lineage>
</organism>
<name>A0A948RU68_UNCEI</name>
<dbReference type="Pfam" id="PF13145">
    <property type="entry name" value="Rotamase_2"/>
    <property type="match status" value="1"/>
</dbReference>
<dbReference type="InterPro" id="IPR000297">
    <property type="entry name" value="PPIase_PpiC"/>
</dbReference>
<dbReference type="InterPro" id="IPR050245">
    <property type="entry name" value="PrsA_foldase"/>
</dbReference>
<keyword evidence="2" id="KW-0732">Signal</keyword>
<accession>A0A948RU68</accession>
<dbReference type="InterPro" id="IPR027304">
    <property type="entry name" value="Trigger_fact/SurA_dom_sf"/>
</dbReference>
<feature type="domain" description="PpiC" evidence="3">
    <location>
        <begin position="158"/>
        <end position="254"/>
    </location>
</feature>
<evidence type="ECO:0000313" key="4">
    <source>
        <dbReference type="EMBL" id="MBU2689638.1"/>
    </source>
</evidence>
<dbReference type="PANTHER" id="PTHR47245">
    <property type="entry name" value="PEPTIDYLPROLYL ISOMERASE"/>
    <property type="match status" value="1"/>
</dbReference>
<dbReference type="Gene3D" id="1.25.40.10">
    <property type="entry name" value="Tetratricopeptide repeat domain"/>
    <property type="match status" value="1"/>
</dbReference>
<evidence type="ECO:0000256" key="2">
    <source>
        <dbReference type="SAM" id="SignalP"/>
    </source>
</evidence>
<gene>
    <name evidence="4" type="ORF">KJ970_01805</name>
</gene>
<dbReference type="EMBL" id="JAHJDP010000012">
    <property type="protein sequence ID" value="MBU2689638.1"/>
    <property type="molecule type" value="Genomic_DNA"/>
</dbReference>
<sequence length="408" mass="46097">MSIWGARLCLILCTAAGVLFAGCGGSGTVEDKDHGTLGNDIPQSELVIARVGGSEITIGDVYDKLRIQYPKLIPEEGSAGYNQMREILKIYVQELCMVDMAKNLGFEESERYKKTVEFAKRYVLADLLLQEVFVKNSEPTEEQVLKFYNENEVLFTTSERVMVRHIMTETEDEANQVRNLLLNGGNWDKLAGEYSIDKPSGHQGGKVGAVTRDGEIMSLGKAPEFNRVVFSLQVGEISRPFKTKKGWHIAEVTENRPESKRPLESVRDQIVERLQKVNMMPYKQAVLDSLHVALDVAVYEDVLEDYRCSLMTEEELLGEARRAKDSKSQIRFYQEILDRMPESSRCPEALFMVGYINLEEFGDKDAARKSFEELIRRFPGDALVASSQWILEHPGEALPDTEKPAIIK</sequence>
<dbReference type="SUPFAM" id="SSF54534">
    <property type="entry name" value="FKBP-like"/>
    <property type="match status" value="1"/>
</dbReference>
<evidence type="ECO:0000256" key="1">
    <source>
        <dbReference type="PROSITE-ProRule" id="PRU00278"/>
    </source>
</evidence>
<keyword evidence="1 4" id="KW-0413">Isomerase</keyword>
<dbReference type="InterPro" id="IPR011990">
    <property type="entry name" value="TPR-like_helical_dom_sf"/>
</dbReference>
<dbReference type="PROSITE" id="PS50198">
    <property type="entry name" value="PPIC_PPIASE_2"/>
    <property type="match status" value="1"/>
</dbReference>
<reference evidence="4" key="1">
    <citation type="submission" date="2021-05" db="EMBL/GenBank/DDBJ databases">
        <title>Energy efficiency and biological interactions define the core microbiome of deep oligotrophic groundwater.</title>
        <authorList>
            <person name="Mehrshad M."/>
            <person name="Lopez-Fernandez M."/>
            <person name="Bell E."/>
            <person name="Bernier-Latmani R."/>
            <person name="Bertilsson S."/>
            <person name="Dopson M."/>
        </authorList>
    </citation>
    <scope>NUCLEOTIDE SEQUENCE</scope>
    <source>
        <strain evidence="4">Modern_marine.mb.64</strain>
    </source>
</reference>
<dbReference type="AlphaFoldDB" id="A0A948RU68"/>
<protein>
    <submittedName>
        <fullName evidence="4">Peptidyl-prolyl cis-trans isomerase</fullName>
    </submittedName>
</protein>
<proteinExistence type="predicted"/>
<dbReference type="PANTHER" id="PTHR47245:SF2">
    <property type="entry name" value="PEPTIDYL-PROLYL CIS-TRANS ISOMERASE HP_0175-RELATED"/>
    <property type="match status" value="1"/>
</dbReference>
<evidence type="ECO:0000313" key="5">
    <source>
        <dbReference type="Proteomes" id="UP000777784"/>
    </source>
</evidence>
<evidence type="ECO:0000259" key="3">
    <source>
        <dbReference type="PROSITE" id="PS50198"/>
    </source>
</evidence>
<feature type="signal peptide" evidence="2">
    <location>
        <begin position="1"/>
        <end position="21"/>
    </location>
</feature>
<dbReference type="Gene3D" id="3.10.50.40">
    <property type="match status" value="1"/>
</dbReference>
<feature type="chain" id="PRO_5037016053" evidence="2">
    <location>
        <begin position="22"/>
        <end position="408"/>
    </location>
</feature>
<dbReference type="Proteomes" id="UP000777784">
    <property type="component" value="Unassembled WGS sequence"/>
</dbReference>
<keyword evidence="1" id="KW-0697">Rotamase</keyword>
<dbReference type="SUPFAM" id="SSF109998">
    <property type="entry name" value="Triger factor/SurA peptide-binding domain-like"/>
    <property type="match status" value="1"/>
</dbReference>
<dbReference type="InterPro" id="IPR046357">
    <property type="entry name" value="PPIase_dom_sf"/>
</dbReference>
<comment type="caution">
    <text evidence="4">The sequence shown here is derived from an EMBL/GenBank/DDBJ whole genome shotgun (WGS) entry which is preliminary data.</text>
</comment>